<dbReference type="GO" id="GO:0016887">
    <property type="term" value="F:ATP hydrolysis activity"/>
    <property type="evidence" value="ECO:0007669"/>
    <property type="project" value="InterPro"/>
</dbReference>
<dbReference type="EMBL" id="GG662808">
    <property type="protein sequence ID" value="EWS75885.1"/>
    <property type="molecule type" value="Genomic_DNA"/>
</dbReference>
<dbReference type="FunCoup" id="W7X913">
    <property type="interactions" value="11"/>
</dbReference>
<keyword evidence="4" id="KW-0547">Nucleotide-binding</keyword>
<evidence type="ECO:0000256" key="3">
    <source>
        <dbReference type="ARBA" id="ARBA00022692"/>
    </source>
</evidence>
<evidence type="ECO:0000256" key="2">
    <source>
        <dbReference type="ARBA" id="ARBA00022448"/>
    </source>
</evidence>
<dbReference type="Gene3D" id="3.40.50.300">
    <property type="entry name" value="P-loop containing nucleotide triphosphate hydrolases"/>
    <property type="match status" value="1"/>
</dbReference>
<dbReference type="PANTHER" id="PTHR48041">
    <property type="entry name" value="ABC TRANSPORTER G FAMILY MEMBER 28"/>
    <property type="match status" value="1"/>
</dbReference>
<dbReference type="Pfam" id="PF19055">
    <property type="entry name" value="ABC2_membrane_7"/>
    <property type="match status" value="1"/>
</dbReference>
<dbReference type="Pfam" id="PF00005">
    <property type="entry name" value="ABC_tran"/>
    <property type="match status" value="1"/>
</dbReference>
<dbReference type="STRING" id="312017.W7X913"/>
<keyword evidence="5" id="KW-0067">ATP-binding</keyword>
<gene>
    <name evidence="10" type="ORF">TTHERM_000561598</name>
</gene>
<evidence type="ECO:0000313" key="11">
    <source>
        <dbReference type="Proteomes" id="UP000009168"/>
    </source>
</evidence>
<dbReference type="InterPro" id="IPR013525">
    <property type="entry name" value="ABC2_TM"/>
</dbReference>
<feature type="transmembrane region" description="Helical" evidence="8">
    <location>
        <begin position="464"/>
        <end position="485"/>
    </location>
</feature>
<feature type="transmembrane region" description="Helical" evidence="8">
    <location>
        <begin position="566"/>
        <end position="590"/>
    </location>
</feature>
<dbReference type="InterPro" id="IPR003593">
    <property type="entry name" value="AAA+_ATPase"/>
</dbReference>
<dbReference type="GO" id="GO:0140359">
    <property type="term" value="F:ABC-type transporter activity"/>
    <property type="evidence" value="ECO:0007669"/>
    <property type="project" value="InterPro"/>
</dbReference>
<feature type="domain" description="ABC transporter" evidence="9">
    <location>
        <begin position="16"/>
        <end position="261"/>
    </location>
</feature>
<keyword evidence="3 8" id="KW-0812">Transmembrane</keyword>
<evidence type="ECO:0000256" key="5">
    <source>
        <dbReference type="ARBA" id="ARBA00022840"/>
    </source>
</evidence>
<reference evidence="11" key="1">
    <citation type="journal article" date="2006" name="PLoS Biol.">
        <title>Macronuclear genome sequence of the ciliate Tetrahymena thermophila, a model eukaryote.</title>
        <authorList>
            <person name="Eisen J.A."/>
            <person name="Coyne R.S."/>
            <person name="Wu M."/>
            <person name="Wu D."/>
            <person name="Thiagarajan M."/>
            <person name="Wortman J.R."/>
            <person name="Badger J.H."/>
            <person name="Ren Q."/>
            <person name="Amedeo P."/>
            <person name="Jones K.M."/>
            <person name="Tallon L.J."/>
            <person name="Delcher A.L."/>
            <person name="Salzberg S.L."/>
            <person name="Silva J.C."/>
            <person name="Haas B.J."/>
            <person name="Majoros W.H."/>
            <person name="Farzad M."/>
            <person name="Carlton J.M."/>
            <person name="Smith R.K. Jr."/>
            <person name="Garg J."/>
            <person name="Pearlman R.E."/>
            <person name="Karrer K.M."/>
            <person name="Sun L."/>
            <person name="Manning G."/>
            <person name="Elde N.C."/>
            <person name="Turkewitz A.P."/>
            <person name="Asai D.J."/>
            <person name="Wilkes D.E."/>
            <person name="Wang Y."/>
            <person name="Cai H."/>
            <person name="Collins K."/>
            <person name="Stewart B.A."/>
            <person name="Lee S.R."/>
            <person name="Wilamowska K."/>
            <person name="Weinberg Z."/>
            <person name="Ruzzo W.L."/>
            <person name="Wloga D."/>
            <person name="Gaertig J."/>
            <person name="Frankel J."/>
            <person name="Tsao C.-C."/>
            <person name="Gorovsky M.A."/>
            <person name="Keeling P.J."/>
            <person name="Waller R.F."/>
            <person name="Patron N.J."/>
            <person name="Cherry J.M."/>
            <person name="Stover N.A."/>
            <person name="Krieger C.J."/>
            <person name="del Toro C."/>
            <person name="Ryder H.F."/>
            <person name="Williamson S.C."/>
            <person name="Barbeau R.A."/>
            <person name="Hamilton E.P."/>
            <person name="Orias E."/>
        </authorList>
    </citation>
    <scope>NUCLEOTIDE SEQUENCE [LARGE SCALE GENOMIC DNA]</scope>
    <source>
        <strain evidence="11">SB210</strain>
    </source>
</reference>
<keyword evidence="2" id="KW-0813">Transport</keyword>
<evidence type="ECO:0000256" key="7">
    <source>
        <dbReference type="ARBA" id="ARBA00023136"/>
    </source>
</evidence>
<dbReference type="KEGG" id="tet:TTHERM_000561598"/>
<dbReference type="OrthoDB" id="66620at2759"/>
<evidence type="ECO:0000259" key="9">
    <source>
        <dbReference type="PROSITE" id="PS50893"/>
    </source>
</evidence>
<dbReference type="InterPro" id="IPR003439">
    <property type="entry name" value="ABC_transporter-like_ATP-bd"/>
</dbReference>
<evidence type="ECO:0000256" key="6">
    <source>
        <dbReference type="ARBA" id="ARBA00022989"/>
    </source>
</evidence>
<evidence type="ECO:0000256" key="4">
    <source>
        <dbReference type="ARBA" id="ARBA00022741"/>
    </source>
</evidence>
<dbReference type="PANTHER" id="PTHR48041:SF139">
    <property type="entry name" value="PROTEIN SCARLET"/>
    <property type="match status" value="1"/>
</dbReference>
<evidence type="ECO:0000256" key="1">
    <source>
        <dbReference type="ARBA" id="ARBA00004141"/>
    </source>
</evidence>
<dbReference type="SMART" id="SM00382">
    <property type="entry name" value="AAA"/>
    <property type="match status" value="1"/>
</dbReference>
<keyword evidence="11" id="KW-1185">Reference proteome</keyword>
<keyword evidence="7 8" id="KW-0472">Membrane</keyword>
<sequence>MSDNLINNTKRQAVDIVFKNIDYSVKNKKHTRQILKGVSGICKNSQINAILGTSGAGKTTLLNILCQRIQNKPDQILSGKVLANNLPYTSNQFTQFASYVMQDDILLEALTVKECLQFAVNLKTVGNQQQKTQKVEEIIKILKLERCQNTFIGGNFIKGISGGEKKRTSIGYELISDPQCLFLDEPTSGLDSFTAYCIIDFLRKYAHNQNKTVVFTIHQPSSDIWNMFDNVMLMVEGQFIYQGTGGMNVLNYFSSIGFKCPVYSNPADFLMSIMTPEREINVKNYDFYFLQYASNLKENVEANIKNSIEEEMQVDSIKTNFRTNMFYQTTQIALRQVKILKRNPILLAARVIQSVVISFFIGLIYWQTPGPTDNPTQRDIDSKNGLLYFQVIGAFMMALKPCILTFPSERAVFLREENSQLYTVGPYFLGKYIVDILPCIISPILSSIVVYWMVGLNTDSPGKVLFFMFTSALQGLSGIALGYLGGCAFKNAHIAVAISPAITVPTMLFGGYYKNSGDYASWIGWISYLSPYKYSFSALAQNEYTYEGQNYPQDPIKQLNFNLDKWESIGCLIGLCLGYSIIAYILLSLLKKKLQ</sequence>
<dbReference type="SUPFAM" id="SSF52540">
    <property type="entry name" value="P-loop containing nucleoside triphosphate hydrolases"/>
    <property type="match status" value="1"/>
</dbReference>
<feature type="transmembrane region" description="Helical" evidence="8">
    <location>
        <begin position="427"/>
        <end position="452"/>
    </location>
</feature>
<dbReference type="InterPro" id="IPR027417">
    <property type="entry name" value="P-loop_NTPase"/>
</dbReference>
<feature type="transmembrane region" description="Helical" evidence="8">
    <location>
        <begin position="386"/>
        <end position="406"/>
    </location>
</feature>
<dbReference type="RefSeq" id="XP_012651588.1">
    <property type="nucleotide sequence ID" value="XM_012796134.1"/>
</dbReference>
<dbReference type="AlphaFoldDB" id="W7X913"/>
<dbReference type="PROSITE" id="PS50893">
    <property type="entry name" value="ABC_TRANSPORTER_2"/>
    <property type="match status" value="1"/>
</dbReference>
<dbReference type="GO" id="GO:0016020">
    <property type="term" value="C:membrane"/>
    <property type="evidence" value="ECO:0007669"/>
    <property type="project" value="UniProtKB-SubCell"/>
</dbReference>
<evidence type="ECO:0000256" key="8">
    <source>
        <dbReference type="SAM" id="Phobius"/>
    </source>
</evidence>
<accession>W7X913</accession>
<comment type="subcellular location">
    <subcellularLocation>
        <location evidence="1">Membrane</location>
        <topology evidence="1">Multi-pass membrane protein</topology>
    </subcellularLocation>
</comment>
<dbReference type="Pfam" id="PF01061">
    <property type="entry name" value="ABC2_membrane"/>
    <property type="match status" value="1"/>
</dbReference>
<dbReference type="GO" id="GO:0005524">
    <property type="term" value="F:ATP binding"/>
    <property type="evidence" value="ECO:0007669"/>
    <property type="project" value="UniProtKB-KW"/>
</dbReference>
<name>W7X913_TETTS</name>
<feature type="transmembrane region" description="Helical" evidence="8">
    <location>
        <begin position="345"/>
        <end position="366"/>
    </location>
</feature>
<dbReference type="GeneID" id="24439585"/>
<keyword evidence="6 8" id="KW-1133">Transmembrane helix</keyword>
<feature type="transmembrane region" description="Helical" evidence="8">
    <location>
        <begin position="492"/>
        <end position="513"/>
    </location>
</feature>
<dbReference type="InterPro" id="IPR043926">
    <property type="entry name" value="ABCG_dom"/>
</dbReference>
<dbReference type="Proteomes" id="UP000009168">
    <property type="component" value="Unassembled WGS sequence"/>
</dbReference>
<evidence type="ECO:0000313" key="10">
    <source>
        <dbReference type="EMBL" id="EWS75885.1"/>
    </source>
</evidence>
<dbReference type="InParanoid" id="W7X913"/>
<organism evidence="10 11">
    <name type="scientific">Tetrahymena thermophila (strain SB210)</name>
    <dbReference type="NCBI Taxonomy" id="312017"/>
    <lineage>
        <taxon>Eukaryota</taxon>
        <taxon>Sar</taxon>
        <taxon>Alveolata</taxon>
        <taxon>Ciliophora</taxon>
        <taxon>Intramacronucleata</taxon>
        <taxon>Oligohymenophorea</taxon>
        <taxon>Hymenostomatida</taxon>
        <taxon>Tetrahymenina</taxon>
        <taxon>Tetrahymenidae</taxon>
        <taxon>Tetrahymena</taxon>
    </lineage>
</organism>
<dbReference type="InterPro" id="IPR050352">
    <property type="entry name" value="ABCG_transporters"/>
</dbReference>
<protein>
    <submittedName>
        <fullName evidence="10">ABC-2 family transporter protein</fullName>
    </submittedName>
</protein>
<proteinExistence type="predicted"/>